<keyword evidence="5" id="KW-1185">Reference proteome</keyword>
<dbReference type="SUPFAM" id="SSF48726">
    <property type="entry name" value="Immunoglobulin"/>
    <property type="match status" value="2"/>
</dbReference>
<evidence type="ECO:0000313" key="4">
    <source>
        <dbReference type="EMBL" id="KAI7791537.1"/>
    </source>
</evidence>
<keyword evidence="2" id="KW-0472">Membrane</keyword>
<dbReference type="InterPro" id="IPR013783">
    <property type="entry name" value="Ig-like_fold"/>
</dbReference>
<feature type="domain" description="Ig-like" evidence="3">
    <location>
        <begin position="205"/>
        <end position="291"/>
    </location>
</feature>
<dbReference type="InterPro" id="IPR036179">
    <property type="entry name" value="Ig-like_dom_sf"/>
</dbReference>
<evidence type="ECO:0000256" key="2">
    <source>
        <dbReference type="SAM" id="Phobius"/>
    </source>
</evidence>
<dbReference type="PANTHER" id="PTHR21063">
    <property type="entry name" value="LFA-3"/>
    <property type="match status" value="1"/>
</dbReference>
<dbReference type="InterPro" id="IPR013106">
    <property type="entry name" value="Ig_V-set"/>
</dbReference>
<dbReference type="Pfam" id="PF07686">
    <property type="entry name" value="V-set"/>
    <property type="match status" value="1"/>
</dbReference>
<feature type="region of interest" description="Disordered" evidence="1">
    <location>
        <begin position="343"/>
        <end position="376"/>
    </location>
</feature>
<keyword evidence="2" id="KW-1133">Transmembrane helix</keyword>
<dbReference type="PROSITE" id="PS50835">
    <property type="entry name" value="IG_LIKE"/>
    <property type="match status" value="1"/>
</dbReference>
<reference evidence="4" key="1">
    <citation type="submission" date="2021-02" db="EMBL/GenBank/DDBJ databases">
        <title>Comparative genomics reveals that relaxation of natural selection precedes convergent phenotypic evolution of cavefish.</title>
        <authorList>
            <person name="Peng Z."/>
        </authorList>
    </citation>
    <scope>NUCLEOTIDE SEQUENCE</scope>
    <source>
        <tissue evidence="4">Muscle</tissue>
    </source>
</reference>
<accession>A0A9W7W8P2</accession>
<dbReference type="SMART" id="SM00409">
    <property type="entry name" value="IG"/>
    <property type="match status" value="2"/>
</dbReference>
<evidence type="ECO:0000256" key="1">
    <source>
        <dbReference type="SAM" id="MobiDB-lite"/>
    </source>
</evidence>
<protein>
    <submittedName>
        <fullName evidence="4">SLAM family member 6</fullName>
    </submittedName>
</protein>
<dbReference type="InterPro" id="IPR007110">
    <property type="entry name" value="Ig-like_dom"/>
</dbReference>
<comment type="caution">
    <text evidence="4">The sequence shown here is derived from an EMBL/GenBank/DDBJ whole genome shotgun (WGS) entry which is preliminary data.</text>
</comment>
<evidence type="ECO:0000313" key="5">
    <source>
        <dbReference type="Proteomes" id="UP001059041"/>
    </source>
</evidence>
<feature type="compositionally biased region" description="Polar residues" evidence="1">
    <location>
        <begin position="366"/>
        <end position="376"/>
    </location>
</feature>
<sequence>MWDNIQFRKTPAKASQREVRSCHCCQLNDPIKLLCQSCVPLSMHLHIVSINIHRGAAASHCQRPTFSTGLSTTSQRHIPWGVSTMNVSIFLFLSLGFHGVGLDPDEVKSVSVMEGENVTLHVVKQKDDKIQWYHRPEHNTGAKTQEDVYNIISPDDKKWKLNNQTGDLTITNTTTEDSALYQLKIRNNTIVSFKKFNVTVYAHLPVPVTSTYCSPRSSSSERCVVLCSVVNVSHDVSVSWYKGKSLLSNISVSDLNIRLSLPLEVEYQDTNTYRCVVDHLKRNQTRHLNVTHVCQPCSDSSHLTVIVTVNLVIWGICIFIILVYTRKHGVKAVCMKFSRSEEPLTDEERNSKPSSMFEDAEDQKCLTGQKSFSDTF</sequence>
<dbReference type="Gene3D" id="2.60.40.10">
    <property type="entry name" value="Immunoglobulins"/>
    <property type="match status" value="2"/>
</dbReference>
<feature type="transmembrane region" description="Helical" evidence="2">
    <location>
        <begin position="303"/>
        <end position="325"/>
    </location>
</feature>
<gene>
    <name evidence="4" type="ORF">IRJ41_021848</name>
</gene>
<dbReference type="EMBL" id="JAFHDT010000025">
    <property type="protein sequence ID" value="KAI7791537.1"/>
    <property type="molecule type" value="Genomic_DNA"/>
</dbReference>
<proteinExistence type="predicted"/>
<keyword evidence="2" id="KW-0812">Transmembrane</keyword>
<dbReference type="AlphaFoldDB" id="A0A9W7W8P2"/>
<dbReference type="PANTHER" id="PTHR21063:SF4">
    <property type="entry name" value="CD48 ANTIGEN-RELATED"/>
    <property type="match status" value="1"/>
</dbReference>
<evidence type="ECO:0000259" key="3">
    <source>
        <dbReference type="PROSITE" id="PS50835"/>
    </source>
</evidence>
<organism evidence="4 5">
    <name type="scientific">Triplophysa rosa</name>
    <name type="common">Cave loach</name>
    <dbReference type="NCBI Taxonomy" id="992332"/>
    <lineage>
        <taxon>Eukaryota</taxon>
        <taxon>Metazoa</taxon>
        <taxon>Chordata</taxon>
        <taxon>Craniata</taxon>
        <taxon>Vertebrata</taxon>
        <taxon>Euteleostomi</taxon>
        <taxon>Actinopterygii</taxon>
        <taxon>Neopterygii</taxon>
        <taxon>Teleostei</taxon>
        <taxon>Ostariophysi</taxon>
        <taxon>Cypriniformes</taxon>
        <taxon>Nemacheilidae</taxon>
        <taxon>Triplophysa</taxon>
    </lineage>
</organism>
<dbReference type="InterPro" id="IPR003599">
    <property type="entry name" value="Ig_sub"/>
</dbReference>
<dbReference type="Proteomes" id="UP001059041">
    <property type="component" value="Linkage Group LG25"/>
</dbReference>
<name>A0A9W7W8P2_TRIRA</name>